<protein>
    <submittedName>
        <fullName evidence="2">Uncharacterized protein</fullName>
    </submittedName>
</protein>
<evidence type="ECO:0000313" key="2">
    <source>
        <dbReference type="EMBL" id="TWJ11164.1"/>
    </source>
</evidence>
<dbReference type="EMBL" id="VLLN01000060">
    <property type="protein sequence ID" value="TWJ11164.1"/>
    <property type="molecule type" value="Genomic_DNA"/>
</dbReference>
<feature type="region of interest" description="Disordered" evidence="1">
    <location>
        <begin position="1"/>
        <end position="25"/>
    </location>
</feature>
<comment type="caution">
    <text evidence="2">The sequence shown here is derived from an EMBL/GenBank/DDBJ whole genome shotgun (WGS) entry which is preliminary data.</text>
</comment>
<keyword evidence="3" id="KW-1185">Reference proteome</keyword>
<dbReference type="Proteomes" id="UP000319449">
    <property type="component" value="Unassembled WGS sequence"/>
</dbReference>
<evidence type="ECO:0000313" key="3">
    <source>
        <dbReference type="Proteomes" id="UP000319449"/>
    </source>
</evidence>
<feature type="non-terminal residue" evidence="2">
    <location>
        <position position="42"/>
    </location>
</feature>
<name>A0A562UZS7_9BACT</name>
<accession>A0A562UZS7</accession>
<evidence type="ECO:0000256" key="1">
    <source>
        <dbReference type="SAM" id="MobiDB-lite"/>
    </source>
</evidence>
<proteinExistence type="predicted"/>
<dbReference type="AlphaFoldDB" id="A0A562UZS7"/>
<gene>
    <name evidence="2" type="ORF">JN12_04062</name>
</gene>
<organism evidence="2 3">
    <name type="scientific">Geobacter argillaceus</name>
    <dbReference type="NCBI Taxonomy" id="345631"/>
    <lineage>
        <taxon>Bacteria</taxon>
        <taxon>Pseudomonadati</taxon>
        <taxon>Thermodesulfobacteriota</taxon>
        <taxon>Desulfuromonadia</taxon>
        <taxon>Geobacterales</taxon>
        <taxon>Geobacteraceae</taxon>
        <taxon>Geobacter</taxon>
    </lineage>
</organism>
<reference evidence="2 3" key="1">
    <citation type="submission" date="2019-07" db="EMBL/GenBank/DDBJ databases">
        <title>Genomic Encyclopedia of Archaeal and Bacterial Type Strains, Phase II (KMG-II): from individual species to whole genera.</title>
        <authorList>
            <person name="Goeker M."/>
        </authorList>
    </citation>
    <scope>NUCLEOTIDE SEQUENCE [LARGE SCALE GENOMIC DNA]</scope>
    <source>
        <strain evidence="2 3">ATCC BAA-1139</strain>
    </source>
</reference>
<sequence length="42" mass="4637">MAKNPLQPLSDSASGNGLFLTPRSNGSQKFHFRVIKEHQQLG</sequence>